<dbReference type="Gramene" id="RZC63458">
    <property type="protein sequence ID" value="RZC63458"/>
    <property type="gene ID" value="C5167_025201"/>
</dbReference>
<accession>A0A4Y7JUI1</accession>
<evidence type="ECO:0000313" key="1">
    <source>
        <dbReference type="EMBL" id="RZC63458.1"/>
    </source>
</evidence>
<evidence type="ECO:0000313" key="2">
    <source>
        <dbReference type="Proteomes" id="UP000316621"/>
    </source>
</evidence>
<dbReference type="AlphaFoldDB" id="A0A4Y7JUI1"/>
<keyword evidence="2" id="KW-1185">Reference proteome</keyword>
<reference evidence="1 2" key="1">
    <citation type="journal article" date="2018" name="Science">
        <title>The opium poppy genome and morphinan production.</title>
        <authorList>
            <person name="Guo L."/>
            <person name="Winzer T."/>
            <person name="Yang X."/>
            <person name="Li Y."/>
            <person name="Ning Z."/>
            <person name="He Z."/>
            <person name="Teodor R."/>
            <person name="Lu Y."/>
            <person name="Bowser T.A."/>
            <person name="Graham I.A."/>
            <person name="Ye K."/>
        </authorList>
    </citation>
    <scope>NUCLEOTIDE SEQUENCE [LARGE SCALE GENOMIC DNA]</scope>
    <source>
        <strain evidence="2">cv. HN1</strain>
        <tissue evidence="1">Leaves</tissue>
    </source>
</reference>
<name>A0A4Y7JUI1_PAPSO</name>
<sequence>MRCIYGEKGQEAAREIGFGSAGYYNLYIINKAGEPSFIVCGRSVGEEWYYLVYMSFTFNFGAGTLSRICCWWVGFEGEGSCYKRVLLVAIEDQAVAVLVPCGGGLGEAAGGGRGGGDGH</sequence>
<gene>
    <name evidence="1" type="ORF">C5167_025201</name>
</gene>
<protein>
    <submittedName>
        <fullName evidence="1">Uncharacterized protein</fullName>
    </submittedName>
</protein>
<organism evidence="1 2">
    <name type="scientific">Papaver somniferum</name>
    <name type="common">Opium poppy</name>
    <dbReference type="NCBI Taxonomy" id="3469"/>
    <lineage>
        <taxon>Eukaryota</taxon>
        <taxon>Viridiplantae</taxon>
        <taxon>Streptophyta</taxon>
        <taxon>Embryophyta</taxon>
        <taxon>Tracheophyta</taxon>
        <taxon>Spermatophyta</taxon>
        <taxon>Magnoliopsida</taxon>
        <taxon>Ranunculales</taxon>
        <taxon>Papaveraceae</taxon>
        <taxon>Papaveroideae</taxon>
        <taxon>Papaver</taxon>
    </lineage>
</organism>
<dbReference type="Proteomes" id="UP000316621">
    <property type="component" value="Chromosome 5"/>
</dbReference>
<dbReference type="EMBL" id="CM010719">
    <property type="protein sequence ID" value="RZC63458.1"/>
    <property type="molecule type" value="Genomic_DNA"/>
</dbReference>
<proteinExistence type="predicted"/>